<sequence length="104" mass="11272">MKVVRPTVVLYGRHPPSQAMVGLILQPTEADAGGIKPSYEDRHFNLNSGLNISICQALRRNQSPTAPSFLSRSLALLTPTGDSATQSISQDYNIFTLGLCILMV</sequence>
<dbReference type="EMBL" id="CADEAL010004347">
    <property type="protein sequence ID" value="CAB1457538.1"/>
    <property type="molecule type" value="Genomic_DNA"/>
</dbReference>
<name>A0A9N7VYH4_PLEPL</name>
<evidence type="ECO:0000313" key="1">
    <source>
        <dbReference type="EMBL" id="CAB1457538.1"/>
    </source>
</evidence>
<keyword evidence="2" id="KW-1185">Reference proteome</keyword>
<dbReference type="Proteomes" id="UP001153269">
    <property type="component" value="Unassembled WGS sequence"/>
</dbReference>
<gene>
    <name evidence="1" type="ORF">PLEPLA_LOCUS45362</name>
</gene>
<proteinExistence type="predicted"/>
<reference evidence="1" key="1">
    <citation type="submission" date="2020-03" db="EMBL/GenBank/DDBJ databases">
        <authorList>
            <person name="Weist P."/>
        </authorList>
    </citation>
    <scope>NUCLEOTIDE SEQUENCE</scope>
</reference>
<evidence type="ECO:0000313" key="2">
    <source>
        <dbReference type="Proteomes" id="UP001153269"/>
    </source>
</evidence>
<dbReference type="AlphaFoldDB" id="A0A9N7VYH4"/>
<protein>
    <submittedName>
        <fullName evidence="1">Uncharacterized protein</fullName>
    </submittedName>
</protein>
<organism evidence="1 2">
    <name type="scientific">Pleuronectes platessa</name>
    <name type="common">European plaice</name>
    <dbReference type="NCBI Taxonomy" id="8262"/>
    <lineage>
        <taxon>Eukaryota</taxon>
        <taxon>Metazoa</taxon>
        <taxon>Chordata</taxon>
        <taxon>Craniata</taxon>
        <taxon>Vertebrata</taxon>
        <taxon>Euteleostomi</taxon>
        <taxon>Actinopterygii</taxon>
        <taxon>Neopterygii</taxon>
        <taxon>Teleostei</taxon>
        <taxon>Neoteleostei</taxon>
        <taxon>Acanthomorphata</taxon>
        <taxon>Carangaria</taxon>
        <taxon>Pleuronectiformes</taxon>
        <taxon>Pleuronectoidei</taxon>
        <taxon>Pleuronectidae</taxon>
        <taxon>Pleuronectes</taxon>
    </lineage>
</organism>
<comment type="caution">
    <text evidence="1">The sequence shown here is derived from an EMBL/GenBank/DDBJ whole genome shotgun (WGS) entry which is preliminary data.</text>
</comment>
<accession>A0A9N7VYH4</accession>